<protein>
    <recommendedName>
        <fullName evidence="1">HTH cro/C1-type domain-containing protein</fullName>
    </recommendedName>
</protein>
<evidence type="ECO:0000313" key="3">
    <source>
        <dbReference type="Proteomes" id="UP000000580"/>
    </source>
</evidence>
<dbReference type="KEGG" id="mpa:MAP_2963c"/>
<feature type="domain" description="HTH cro/C1-type" evidence="1">
    <location>
        <begin position="54"/>
        <end position="72"/>
    </location>
</feature>
<evidence type="ECO:0000259" key="1">
    <source>
        <dbReference type="PROSITE" id="PS50943"/>
    </source>
</evidence>
<name>Q73VQ0_MYCPA</name>
<gene>
    <name evidence="2" type="ordered locus">MAP_2963c</name>
</gene>
<reference evidence="2 3" key="1">
    <citation type="journal article" date="2005" name="Proc. Natl. Acad. Sci. U.S.A.">
        <title>The complete genome sequence of Mycobacterium avium subspecies paratuberculosis.</title>
        <authorList>
            <person name="Li L."/>
            <person name="Bannantine J.P."/>
            <person name="Zhang Q."/>
            <person name="Amonsin A."/>
            <person name="May B.J."/>
            <person name="Alt D."/>
            <person name="Banerji N."/>
            <person name="Kanjilal S."/>
            <person name="Kapur V."/>
        </authorList>
    </citation>
    <scope>NUCLEOTIDE SEQUENCE [LARGE SCALE GENOMIC DNA]</scope>
    <source>
        <strain evidence="3">ATCC BAA-968 / K-10</strain>
    </source>
</reference>
<dbReference type="HOGENOM" id="CLU_018972_0_0_11"/>
<dbReference type="InterPro" id="IPR001387">
    <property type="entry name" value="Cro/C1-type_HTH"/>
</dbReference>
<dbReference type="AlphaFoldDB" id="Q73VQ0"/>
<accession>Q73VQ0</accession>
<dbReference type="Pfam" id="PF13443">
    <property type="entry name" value="HTH_26"/>
    <property type="match status" value="1"/>
</dbReference>
<dbReference type="eggNOG" id="COG3655">
    <property type="taxonomic scope" value="Bacteria"/>
</dbReference>
<organism evidence="2 3">
    <name type="scientific">Mycolicibacterium paratuberculosis (strain ATCC BAA-968 / K-10)</name>
    <name type="common">Mycobacterium paratuberculosis</name>
    <dbReference type="NCBI Taxonomy" id="262316"/>
    <lineage>
        <taxon>Bacteria</taxon>
        <taxon>Bacillati</taxon>
        <taxon>Actinomycetota</taxon>
        <taxon>Actinomycetes</taxon>
        <taxon>Mycobacteriales</taxon>
        <taxon>Mycobacteriaceae</taxon>
        <taxon>Mycobacterium</taxon>
        <taxon>Mycobacterium avium complex (MAC)</taxon>
    </lineage>
</organism>
<evidence type="ECO:0000313" key="2">
    <source>
        <dbReference type="EMBL" id="AAS05280.1"/>
    </source>
</evidence>
<keyword evidence="3" id="KW-1185">Reference proteome</keyword>
<dbReference type="STRING" id="262316.MAP_2963c"/>
<dbReference type="eggNOG" id="COG4974">
    <property type="taxonomic scope" value="Bacteria"/>
</dbReference>
<dbReference type="Proteomes" id="UP000000580">
    <property type="component" value="Chromosome"/>
</dbReference>
<dbReference type="PROSITE" id="PS50943">
    <property type="entry name" value="HTH_CROC1"/>
    <property type="match status" value="1"/>
</dbReference>
<sequence length="874" mass="97054">MIKKMGYRWRLRDLMADQQMFKTTDLIPHLVERGITLSREQVFRLVTQPPQRLSMDTLVALCDILGCTPNDLIVLEVVNKPVRKTAGAGGEWCAGGHAQKNSRTTAWQVMTRPHSTAPIAHVRESLVSSVISAVGSGMTRQRAQQLLVEAKGWSTANARHLHEYLGENPGAFTAPTHECPAAFPRLLTLLAAAGHADAVSLLGCAKCGRTDLALRRNSPEGRCCPWCVIRTELRPCARCGEDGYIIARRADGPVCRRCYNKDPQFLQVCAGCGRKRPPNARRDDGTVLCQRCSLPPTQSCCRCGNVRRVHAQTADGPICRTCYRSPARKCGVCGEIAQIQARATDTHPDTCVRCYRNIGECVVCGRTRAGGKYRGGSLHCVTCWPHHPRHCDSCEKPGIACATWPLGTVCRDCYHRRRLHPQPCANCHRTAVMVGRNPDGQDICAPCCGVDLDFSCRTCGIEGLNYADGKCTCCVMTDRVNVLLSLDDGTVVPQLQPLADALSAANPESVQTWLQASSSARLLAQLVAERRAISHELLDELDQDNATRYIRQLLVTTGILTSRQEEFAQLQIWASRKIQHLPPHQSRVVRPFAEWRVIRDARKRAARRRYTIGSAANDRQKISTTIAFLTWLDDQEIPLDSVTQLHLDRWLDAHPTKHKYLAAFIGWLEKQRLTQAELVVPQRRSQLPSRLLSDDELEQQLKRCLTDDTLPLDVRVVGALIRLYAPPLVRIAELTTDRYHTDDDGSYLTIGRHPVLLPPTLARLIEQLIARGPVNTLLRNGSADNPAYLLAGRPPSRPVNPRSLQQRLTKHGLPVIHARNTAMITNAATLPPPVVAELFGIHPTTAYQWAQYAQSSWAAYLQACQSTAQPGLRC</sequence>
<dbReference type="EMBL" id="AE016958">
    <property type="protein sequence ID" value="AAS05280.1"/>
    <property type="molecule type" value="Genomic_DNA"/>
</dbReference>
<proteinExistence type="predicted"/>